<dbReference type="RefSeq" id="WP_214170346.1">
    <property type="nucleotide sequence ID" value="NZ_JAHCVJ010000001.1"/>
</dbReference>
<keyword evidence="1" id="KW-1133">Transmembrane helix</keyword>
<comment type="caution">
    <text evidence="2">The sequence shown here is derived from an EMBL/GenBank/DDBJ whole genome shotgun (WGS) entry which is preliminary data.</text>
</comment>
<dbReference type="AlphaFoldDB" id="A0AAW4L4W4"/>
<evidence type="ECO:0000256" key="1">
    <source>
        <dbReference type="SAM" id="Phobius"/>
    </source>
</evidence>
<dbReference type="Proteomes" id="UP000811899">
    <property type="component" value="Unassembled WGS sequence"/>
</dbReference>
<feature type="transmembrane region" description="Helical" evidence="1">
    <location>
        <begin position="80"/>
        <end position="99"/>
    </location>
</feature>
<proteinExistence type="predicted"/>
<accession>A0AAW4L4W4</accession>
<sequence length="106" mass="11694">MTVKQFRTFFLPLLLILAISGARIANYWDSSDVHSAQTLHIEQADSYATDLDDPKKKQILLPFLASFPNLLPLFKSANGILTPVIIFIITPLAFIALALPSRASPV</sequence>
<keyword evidence="3" id="KW-1185">Reference proteome</keyword>
<protein>
    <submittedName>
        <fullName evidence="2">Uncharacterized protein</fullName>
    </submittedName>
</protein>
<keyword evidence="1" id="KW-0472">Membrane</keyword>
<evidence type="ECO:0000313" key="2">
    <source>
        <dbReference type="EMBL" id="MBT0663625.1"/>
    </source>
</evidence>
<reference evidence="2 3" key="1">
    <citation type="submission" date="2021-05" db="EMBL/GenBank/DDBJ databases">
        <title>The draft genome of Geobacter pelophilus DSM 12255.</title>
        <authorList>
            <person name="Xu Z."/>
            <person name="Masuda Y."/>
            <person name="Itoh H."/>
            <person name="Senoo K."/>
        </authorList>
    </citation>
    <scope>NUCLEOTIDE SEQUENCE [LARGE SCALE GENOMIC DNA]</scope>
    <source>
        <strain evidence="2 3">DSM 12255</strain>
    </source>
</reference>
<organism evidence="2 3">
    <name type="scientific">Geoanaerobacter pelophilus</name>
    <dbReference type="NCBI Taxonomy" id="60036"/>
    <lineage>
        <taxon>Bacteria</taxon>
        <taxon>Pseudomonadati</taxon>
        <taxon>Thermodesulfobacteriota</taxon>
        <taxon>Desulfuromonadia</taxon>
        <taxon>Geobacterales</taxon>
        <taxon>Geobacteraceae</taxon>
        <taxon>Geoanaerobacter</taxon>
    </lineage>
</organism>
<keyword evidence="1" id="KW-0812">Transmembrane</keyword>
<name>A0AAW4L4W4_9BACT</name>
<dbReference type="EMBL" id="JAHCVJ010000001">
    <property type="protein sequence ID" value="MBT0663625.1"/>
    <property type="molecule type" value="Genomic_DNA"/>
</dbReference>
<gene>
    <name evidence="2" type="ORF">KI809_04845</name>
</gene>
<evidence type="ECO:0000313" key="3">
    <source>
        <dbReference type="Proteomes" id="UP000811899"/>
    </source>
</evidence>